<evidence type="ECO:0000256" key="12">
    <source>
        <dbReference type="ARBA" id="ARBA00023033"/>
    </source>
</evidence>
<protein>
    <submittedName>
        <fullName evidence="17">Cytochrome P450 2J1</fullName>
    </submittedName>
</protein>
<comment type="cofactor">
    <cofactor evidence="1 14">
        <name>heme</name>
        <dbReference type="ChEBI" id="CHEBI:30413"/>
    </cofactor>
</comment>
<feature type="binding site" description="axial binding residue" evidence="14">
    <location>
        <position position="448"/>
    </location>
    <ligand>
        <name>heme</name>
        <dbReference type="ChEBI" id="CHEBI:30413"/>
    </ligand>
    <ligandPart>
        <name>Fe</name>
        <dbReference type="ChEBI" id="CHEBI:18248"/>
    </ligandPart>
</feature>
<dbReference type="GO" id="GO:0008395">
    <property type="term" value="F:steroid hydroxylase activity"/>
    <property type="evidence" value="ECO:0007669"/>
    <property type="project" value="TreeGrafter"/>
</dbReference>
<dbReference type="Pfam" id="PF00067">
    <property type="entry name" value="p450"/>
    <property type="match status" value="1"/>
</dbReference>
<organism evidence="17 18">
    <name type="scientific">Stegodyphus mimosarum</name>
    <name type="common">African social velvet spider</name>
    <dbReference type="NCBI Taxonomy" id="407821"/>
    <lineage>
        <taxon>Eukaryota</taxon>
        <taxon>Metazoa</taxon>
        <taxon>Ecdysozoa</taxon>
        <taxon>Arthropoda</taxon>
        <taxon>Chelicerata</taxon>
        <taxon>Arachnida</taxon>
        <taxon>Araneae</taxon>
        <taxon>Araneomorphae</taxon>
        <taxon>Entelegynae</taxon>
        <taxon>Eresoidea</taxon>
        <taxon>Eresidae</taxon>
        <taxon>Stegodyphus</taxon>
    </lineage>
</organism>
<dbReference type="Proteomes" id="UP000054359">
    <property type="component" value="Unassembled WGS sequence"/>
</dbReference>
<dbReference type="GO" id="GO:0020037">
    <property type="term" value="F:heme binding"/>
    <property type="evidence" value="ECO:0007669"/>
    <property type="project" value="InterPro"/>
</dbReference>
<evidence type="ECO:0000256" key="7">
    <source>
        <dbReference type="ARBA" id="ARBA00022723"/>
    </source>
</evidence>
<feature type="transmembrane region" description="Helical" evidence="16">
    <location>
        <begin position="12"/>
        <end position="32"/>
    </location>
</feature>
<dbReference type="PRINTS" id="PR00385">
    <property type="entry name" value="P450"/>
</dbReference>
<proteinExistence type="inferred from homology"/>
<dbReference type="EMBL" id="KK122229">
    <property type="protein sequence ID" value="KFM82285.1"/>
    <property type="molecule type" value="Genomic_DNA"/>
</dbReference>
<evidence type="ECO:0000313" key="18">
    <source>
        <dbReference type="Proteomes" id="UP000054359"/>
    </source>
</evidence>
<dbReference type="SUPFAM" id="SSF48264">
    <property type="entry name" value="Cytochrome P450"/>
    <property type="match status" value="1"/>
</dbReference>
<reference evidence="17 18" key="1">
    <citation type="submission" date="2013-11" db="EMBL/GenBank/DDBJ databases">
        <title>Genome sequencing of Stegodyphus mimosarum.</title>
        <authorList>
            <person name="Bechsgaard J."/>
        </authorList>
    </citation>
    <scope>NUCLEOTIDE SEQUENCE [LARGE SCALE GENOMIC DNA]</scope>
</reference>
<dbReference type="InterPro" id="IPR002401">
    <property type="entry name" value="Cyt_P450_E_grp-I"/>
</dbReference>
<evidence type="ECO:0000256" key="15">
    <source>
        <dbReference type="RuleBase" id="RU000461"/>
    </source>
</evidence>
<evidence type="ECO:0000256" key="1">
    <source>
        <dbReference type="ARBA" id="ARBA00001971"/>
    </source>
</evidence>
<dbReference type="InterPro" id="IPR001128">
    <property type="entry name" value="Cyt_P450"/>
</dbReference>
<evidence type="ECO:0000256" key="6">
    <source>
        <dbReference type="ARBA" id="ARBA00022617"/>
    </source>
</evidence>
<keyword evidence="6 14" id="KW-0349">Heme</keyword>
<evidence type="ECO:0000256" key="16">
    <source>
        <dbReference type="SAM" id="Phobius"/>
    </source>
</evidence>
<evidence type="ECO:0000256" key="2">
    <source>
        <dbReference type="ARBA" id="ARBA00003690"/>
    </source>
</evidence>
<dbReference type="FunFam" id="1.10.630.10:FF:000238">
    <property type="entry name" value="Cytochrome P450 2A6"/>
    <property type="match status" value="1"/>
</dbReference>
<gene>
    <name evidence="17" type="ORF">X975_19276</name>
</gene>
<dbReference type="InterPro" id="IPR017972">
    <property type="entry name" value="Cyt_P450_CS"/>
</dbReference>
<evidence type="ECO:0000256" key="5">
    <source>
        <dbReference type="ARBA" id="ARBA00010617"/>
    </source>
</evidence>
<dbReference type="PANTHER" id="PTHR24300:SF403">
    <property type="entry name" value="CYTOCHROME P450 306A1"/>
    <property type="match status" value="1"/>
</dbReference>
<dbReference type="GO" id="GO:0006082">
    <property type="term" value="P:organic acid metabolic process"/>
    <property type="evidence" value="ECO:0007669"/>
    <property type="project" value="TreeGrafter"/>
</dbReference>
<keyword evidence="16" id="KW-0812">Transmembrane</keyword>
<comment type="subcellular location">
    <subcellularLocation>
        <location evidence="4">Endoplasmic reticulum membrane</location>
        <topology evidence="4">Peripheral membrane protein</topology>
    </subcellularLocation>
    <subcellularLocation>
        <location evidence="3">Microsome membrane</location>
        <topology evidence="3">Peripheral membrane protein</topology>
    </subcellularLocation>
</comment>
<accession>A0A087UY46</accession>
<evidence type="ECO:0000256" key="8">
    <source>
        <dbReference type="ARBA" id="ARBA00022824"/>
    </source>
</evidence>
<dbReference type="InterPro" id="IPR036396">
    <property type="entry name" value="Cyt_P450_sf"/>
</dbReference>
<keyword evidence="9" id="KW-0492">Microsome</keyword>
<feature type="non-terminal residue" evidence="17">
    <location>
        <position position="492"/>
    </location>
</feature>
<dbReference type="PRINTS" id="PR00463">
    <property type="entry name" value="EP450I"/>
</dbReference>
<keyword evidence="16" id="KW-1133">Transmembrane helix</keyword>
<evidence type="ECO:0000256" key="9">
    <source>
        <dbReference type="ARBA" id="ARBA00022848"/>
    </source>
</evidence>
<keyword evidence="7 14" id="KW-0479">Metal-binding</keyword>
<comment type="function">
    <text evidence="2">May be involved in the metabolism of insect hormones and in the breakdown of synthetic insecticides.</text>
</comment>
<evidence type="ECO:0000256" key="3">
    <source>
        <dbReference type="ARBA" id="ARBA00004174"/>
    </source>
</evidence>
<keyword evidence="18" id="KW-1185">Reference proteome</keyword>
<evidence type="ECO:0000256" key="14">
    <source>
        <dbReference type="PIRSR" id="PIRSR602401-1"/>
    </source>
</evidence>
<dbReference type="GO" id="GO:0005789">
    <property type="term" value="C:endoplasmic reticulum membrane"/>
    <property type="evidence" value="ECO:0007669"/>
    <property type="project" value="UniProtKB-SubCell"/>
</dbReference>
<evidence type="ECO:0000313" key="17">
    <source>
        <dbReference type="EMBL" id="KFM82285.1"/>
    </source>
</evidence>
<dbReference type="OrthoDB" id="1055148at2759"/>
<dbReference type="OMA" id="WEAINND"/>
<comment type="similarity">
    <text evidence="5 15">Belongs to the cytochrome P450 family.</text>
</comment>
<dbReference type="GO" id="GO:0005506">
    <property type="term" value="F:iron ion binding"/>
    <property type="evidence" value="ECO:0007669"/>
    <property type="project" value="InterPro"/>
</dbReference>
<dbReference type="GO" id="GO:0006805">
    <property type="term" value="P:xenobiotic metabolic process"/>
    <property type="evidence" value="ECO:0007669"/>
    <property type="project" value="TreeGrafter"/>
</dbReference>
<dbReference type="GO" id="GO:0016712">
    <property type="term" value="F:oxidoreductase activity, acting on paired donors, with incorporation or reduction of molecular oxygen, reduced flavin or flavoprotein as one donor, and incorporation of one atom of oxygen"/>
    <property type="evidence" value="ECO:0007669"/>
    <property type="project" value="TreeGrafter"/>
</dbReference>
<dbReference type="PANTHER" id="PTHR24300">
    <property type="entry name" value="CYTOCHROME P450 508A4-RELATED"/>
    <property type="match status" value="1"/>
</dbReference>
<evidence type="ECO:0000256" key="10">
    <source>
        <dbReference type="ARBA" id="ARBA00023002"/>
    </source>
</evidence>
<evidence type="ECO:0000256" key="4">
    <source>
        <dbReference type="ARBA" id="ARBA00004406"/>
    </source>
</evidence>
<keyword evidence="8" id="KW-0256">Endoplasmic reticulum</keyword>
<evidence type="ECO:0000256" key="13">
    <source>
        <dbReference type="ARBA" id="ARBA00023136"/>
    </source>
</evidence>
<dbReference type="STRING" id="407821.A0A087UY46"/>
<keyword evidence="10 15" id="KW-0560">Oxidoreductase</keyword>
<evidence type="ECO:0000256" key="11">
    <source>
        <dbReference type="ARBA" id="ARBA00023004"/>
    </source>
</evidence>
<keyword evidence="12 15" id="KW-0503">Monooxygenase</keyword>
<dbReference type="InterPro" id="IPR050182">
    <property type="entry name" value="Cytochrome_P450_fam2"/>
</dbReference>
<dbReference type="Gene3D" id="1.10.630.10">
    <property type="entry name" value="Cytochrome P450"/>
    <property type="match status" value="1"/>
</dbReference>
<keyword evidence="13 16" id="KW-0472">Membrane</keyword>
<dbReference type="AlphaFoldDB" id="A0A087UY46"/>
<name>A0A087UY46_STEMI</name>
<keyword evidence="11 14" id="KW-0408">Iron</keyword>
<sequence length="492" mass="55732">MISDYIQVILNASPYSLTITVIAVLLGFIYYITRDRGLPPGPTGVPILGIYPFLKNDDLYLQLDKYVRKYGDVCSFRVAGKLFICLGSLKVIREAHISNSESFGGRYTDFNVLTTLFGDGVLFTNGEAWKTLRKFFLNTFRDIGLKSMKGNVTGPVYDTIDSTIKELHSLKGEPVDIVELVNAEFMNTARCTFFGEDGISMELYRKYLDYYTIAAEDLIRTTAFLFGTIPKYFIFPFNSEYHASIASQKKMEAILFQIVDQHEKTLDENHNRNIIDAYLKERNARRRKGDPTAEYFTKKALAGSLAQFAGDGHQAVIIFVGRLFLSLVQHPEVQEKIYEELLDVVGPDRNPGVEDKSNLPYTNAFMNELSRTAQVFPFFPSLLCTKETTLKGYRIPKGSITLLNFWAAHHDPEIFEDPYKFDPSRYLTSSGKPRAELPVTFGIGKRSCIGESYTMTLVFLYLVTIVKNFRLSLPQGESYTASGYSLKLRIIA</sequence>
<dbReference type="PROSITE" id="PS00086">
    <property type="entry name" value="CYTOCHROME_P450"/>
    <property type="match status" value="1"/>
</dbReference>